<name>A0AAD3T6Q6_NEPGR</name>
<dbReference type="EC" id="2.3.1.257" evidence="4"/>
<dbReference type="InterPro" id="IPR000182">
    <property type="entry name" value="GNAT_dom"/>
</dbReference>
<evidence type="ECO:0000256" key="1">
    <source>
        <dbReference type="ARBA" id="ARBA00004123"/>
    </source>
</evidence>
<evidence type="ECO:0000256" key="5">
    <source>
        <dbReference type="ARBA" id="ARBA00015043"/>
    </source>
</evidence>
<dbReference type="GO" id="GO:1990189">
    <property type="term" value="F:protein N-terminal-serine acetyltransferase activity"/>
    <property type="evidence" value="ECO:0007669"/>
    <property type="project" value="UniProtKB-EC"/>
</dbReference>
<dbReference type="GO" id="GO:0010485">
    <property type="term" value="F:histone H4 acetyltransferase activity"/>
    <property type="evidence" value="ECO:0007669"/>
    <property type="project" value="InterPro"/>
</dbReference>
<dbReference type="Gene3D" id="3.40.630.30">
    <property type="match status" value="1"/>
</dbReference>
<protein>
    <recommendedName>
        <fullName evidence="5">N-alpha-acetyltransferase 40</fullName>
        <ecNumber evidence="4">2.3.1.257</ecNumber>
    </recommendedName>
</protein>
<evidence type="ECO:0000256" key="9">
    <source>
        <dbReference type="ARBA" id="ARBA00023315"/>
    </source>
</evidence>
<evidence type="ECO:0000256" key="7">
    <source>
        <dbReference type="ARBA" id="ARBA00022679"/>
    </source>
</evidence>
<comment type="subcellular location">
    <subcellularLocation>
        <location evidence="2">Cytoplasm</location>
    </subcellularLocation>
    <subcellularLocation>
        <location evidence="1">Nucleus</location>
    </subcellularLocation>
</comment>
<dbReference type="CDD" id="cd04301">
    <property type="entry name" value="NAT_SF"/>
    <property type="match status" value="1"/>
</dbReference>
<feature type="domain" description="N-acetyltransferase" evidence="12">
    <location>
        <begin position="118"/>
        <end position="204"/>
    </location>
</feature>
<evidence type="ECO:0000256" key="3">
    <source>
        <dbReference type="ARBA" id="ARBA00008870"/>
    </source>
</evidence>
<dbReference type="AlphaFoldDB" id="A0AAD3T6Q6"/>
<evidence type="ECO:0000313" key="13">
    <source>
        <dbReference type="EMBL" id="GMH23012.1"/>
    </source>
</evidence>
<keyword evidence="7" id="KW-0808">Transferase</keyword>
<dbReference type="GO" id="GO:0005634">
    <property type="term" value="C:nucleus"/>
    <property type="evidence" value="ECO:0007669"/>
    <property type="project" value="UniProtKB-SubCell"/>
</dbReference>
<organism evidence="13 14">
    <name type="scientific">Nepenthes gracilis</name>
    <name type="common">Slender pitcher plant</name>
    <dbReference type="NCBI Taxonomy" id="150966"/>
    <lineage>
        <taxon>Eukaryota</taxon>
        <taxon>Viridiplantae</taxon>
        <taxon>Streptophyta</taxon>
        <taxon>Embryophyta</taxon>
        <taxon>Tracheophyta</taxon>
        <taxon>Spermatophyta</taxon>
        <taxon>Magnoliopsida</taxon>
        <taxon>eudicotyledons</taxon>
        <taxon>Gunneridae</taxon>
        <taxon>Pentapetalae</taxon>
        <taxon>Caryophyllales</taxon>
        <taxon>Nepenthaceae</taxon>
        <taxon>Nepenthes</taxon>
    </lineage>
</organism>
<evidence type="ECO:0000256" key="11">
    <source>
        <dbReference type="ARBA" id="ARBA00049524"/>
    </source>
</evidence>
<dbReference type="PANTHER" id="PTHR20531">
    <property type="entry name" value="N-ALPHA-ACETYLTRANSFERASE 40"/>
    <property type="match status" value="1"/>
</dbReference>
<keyword evidence="14" id="KW-1185">Reference proteome</keyword>
<dbReference type="InterPro" id="IPR039949">
    <property type="entry name" value="NAA40"/>
</dbReference>
<comment type="caution">
    <text evidence="13">The sequence shown here is derived from an EMBL/GenBank/DDBJ whole genome shotgun (WGS) entry which is preliminary data.</text>
</comment>
<proteinExistence type="inferred from homology"/>
<comment type="catalytic activity">
    <reaction evidence="11">
        <text>N-terminal L-seryl-[histone H4] + acetyl-CoA = N-terminal N(alpha)-acetyl-L-seryl-[histone H4] + CoA + H(+)</text>
        <dbReference type="Rhea" id="RHEA:50596"/>
        <dbReference type="Rhea" id="RHEA-COMP:12740"/>
        <dbReference type="Rhea" id="RHEA-COMP:12743"/>
        <dbReference type="ChEBI" id="CHEBI:15378"/>
        <dbReference type="ChEBI" id="CHEBI:57287"/>
        <dbReference type="ChEBI" id="CHEBI:57288"/>
        <dbReference type="ChEBI" id="CHEBI:64738"/>
        <dbReference type="ChEBI" id="CHEBI:83690"/>
        <dbReference type="EC" id="2.3.1.257"/>
    </reaction>
</comment>
<dbReference type="SUPFAM" id="SSF55729">
    <property type="entry name" value="Acyl-CoA N-acyltransferases (Nat)"/>
    <property type="match status" value="1"/>
</dbReference>
<dbReference type="Proteomes" id="UP001279734">
    <property type="component" value="Unassembled WGS sequence"/>
</dbReference>
<dbReference type="InterPro" id="IPR016181">
    <property type="entry name" value="Acyl_CoA_acyltransferase"/>
</dbReference>
<evidence type="ECO:0000256" key="4">
    <source>
        <dbReference type="ARBA" id="ARBA00012950"/>
    </source>
</evidence>
<comment type="similarity">
    <text evidence="3">Belongs to the acetyltransferase family. NAA40 subfamily.</text>
</comment>
<reference evidence="13" key="1">
    <citation type="submission" date="2023-05" db="EMBL/GenBank/DDBJ databases">
        <title>Nepenthes gracilis genome sequencing.</title>
        <authorList>
            <person name="Fukushima K."/>
        </authorList>
    </citation>
    <scope>NUCLEOTIDE SEQUENCE</scope>
    <source>
        <strain evidence="13">SING2019-196</strain>
    </source>
</reference>
<keyword evidence="9" id="KW-0012">Acyltransferase</keyword>
<dbReference type="EMBL" id="BSYO01000025">
    <property type="protein sequence ID" value="GMH23012.1"/>
    <property type="molecule type" value="Genomic_DNA"/>
</dbReference>
<evidence type="ECO:0000313" key="14">
    <source>
        <dbReference type="Proteomes" id="UP001279734"/>
    </source>
</evidence>
<dbReference type="PANTHER" id="PTHR20531:SF1">
    <property type="entry name" value="N-ALPHA-ACETYLTRANSFERASE 40"/>
    <property type="match status" value="1"/>
</dbReference>
<accession>A0AAD3T6Q6</accession>
<evidence type="ECO:0000256" key="2">
    <source>
        <dbReference type="ARBA" id="ARBA00004496"/>
    </source>
</evidence>
<sequence>MEKSAADGSSMENRSKRKEILEAKKARYGLINAACSVEDPLASFPGCVHYRRNGLSLHLESGRGEKLSSPLKQSIRSLLKINMEGHYGREWPSEEKVKSREMIAPEARYIFVYDSPYMRSCNETKFSPTRESKRVLVGFAHYRFTLEEDLPVLYVYELQLEPSVQGKGLGKFLMQLLELIAHKNRMGAVVLTVQKANLSAMRFYIDMLRYSISTISPSRVDPQIAIHKNYEILCRAFDHEAKAKLV</sequence>
<keyword evidence="8" id="KW-0539">Nucleus</keyword>
<keyword evidence="6" id="KW-0963">Cytoplasm</keyword>
<evidence type="ECO:0000259" key="12">
    <source>
        <dbReference type="Pfam" id="PF00583"/>
    </source>
</evidence>
<dbReference type="Pfam" id="PF00583">
    <property type="entry name" value="Acetyltransf_1"/>
    <property type="match status" value="1"/>
</dbReference>
<evidence type="ECO:0000256" key="8">
    <source>
        <dbReference type="ARBA" id="ARBA00023242"/>
    </source>
</evidence>
<dbReference type="GO" id="GO:0043998">
    <property type="term" value="F:histone H2A acetyltransferase activity"/>
    <property type="evidence" value="ECO:0007669"/>
    <property type="project" value="InterPro"/>
</dbReference>
<dbReference type="GO" id="GO:0005737">
    <property type="term" value="C:cytoplasm"/>
    <property type="evidence" value="ECO:0007669"/>
    <property type="project" value="UniProtKB-SubCell"/>
</dbReference>
<evidence type="ECO:0000256" key="10">
    <source>
        <dbReference type="ARBA" id="ARBA00047821"/>
    </source>
</evidence>
<comment type="catalytic activity">
    <reaction evidence="10">
        <text>N-terminal L-seryl-[histone H2A] + acetyl-CoA = N-terminal N(alpha)-acetyl-L-seryl-[histone H2A] + CoA + H(+)</text>
        <dbReference type="Rhea" id="RHEA:50600"/>
        <dbReference type="Rhea" id="RHEA-COMP:12742"/>
        <dbReference type="Rhea" id="RHEA-COMP:12744"/>
        <dbReference type="ChEBI" id="CHEBI:15378"/>
        <dbReference type="ChEBI" id="CHEBI:57287"/>
        <dbReference type="ChEBI" id="CHEBI:57288"/>
        <dbReference type="ChEBI" id="CHEBI:64738"/>
        <dbReference type="ChEBI" id="CHEBI:83690"/>
        <dbReference type="EC" id="2.3.1.257"/>
    </reaction>
</comment>
<gene>
    <name evidence="13" type="ORF">Nepgr_024855</name>
</gene>
<evidence type="ECO:0000256" key="6">
    <source>
        <dbReference type="ARBA" id="ARBA00022490"/>
    </source>
</evidence>